<dbReference type="InterPro" id="IPR043502">
    <property type="entry name" value="DNA/RNA_pol_sf"/>
</dbReference>
<keyword evidence="5" id="KW-0548">Nucleotidyltransferase</keyword>
<feature type="compositionally biased region" description="Gly residues" evidence="2">
    <location>
        <begin position="230"/>
        <end position="242"/>
    </location>
</feature>
<keyword evidence="1" id="KW-0862">Zinc</keyword>
<dbReference type="GO" id="GO:0003964">
    <property type="term" value="F:RNA-directed DNA polymerase activity"/>
    <property type="evidence" value="ECO:0007669"/>
    <property type="project" value="UniProtKB-KW"/>
</dbReference>
<dbReference type="InterPro" id="IPR012337">
    <property type="entry name" value="RNaseH-like_sf"/>
</dbReference>
<dbReference type="InterPro" id="IPR043128">
    <property type="entry name" value="Rev_trsase/Diguanyl_cyclase"/>
</dbReference>
<dbReference type="PANTHER" id="PTHR45835:SF99">
    <property type="entry name" value="CHROMO DOMAIN-CONTAINING PROTEIN-RELATED"/>
    <property type="match status" value="1"/>
</dbReference>
<organism evidence="5 6">
    <name type="scientific">Tanacetum coccineum</name>
    <dbReference type="NCBI Taxonomy" id="301880"/>
    <lineage>
        <taxon>Eukaryota</taxon>
        <taxon>Viridiplantae</taxon>
        <taxon>Streptophyta</taxon>
        <taxon>Embryophyta</taxon>
        <taxon>Tracheophyta</taxon>
        <taxon>Spermatophyta</taxon>
        <taxon>Magnoliopsida</taxon>
        <taxon>eudicotyledons</taxon>
        <taxon>Gunneridae</taxon>
        <taxon>Pentapetalae</taxon>
        <taxon>asterids</taxon>
        <taxon>campanulids</taxon>
        <taxon>Asterales</taxon>
        <taxon>Asteraceae</taxon>
        <taxon>Asteroideae</taxon>
        <taxon>Anthemideae</taxon>
        <taxon>Anthemidinae</taxon>
        <taxon>Tanacetum</taxon>
    </lineage>
</organism>
<dbReference type="InterPro" id="IPR001584">
    <property type="entry name" value="Integrase_cat-core"/>
</dbReference>
<keyword evidence="1" id="KW-0479">Metal-binding</keyword>
<reference evidence="5" key="2">
    <citation type="submission" date="2022-01" db="EMBL/GenBank/DDBJ databases">
        <authorList>
            <person name="Yamashiro T."/>
            <person name="Shiraishi A."/>
            <person name="Satake H."/>
            <person name="Nakayama K."/>
        </authorList>
    </citation>
    <scope>NUCLEOTIDE SEQUENCE</scope>
</reference>
<dbReference type="SUPFAM" id="SSF56672">
    <property type="entry name" value="DNA/RNA polymerases"/>
    <property type="match status" value="1"/>
</dbReference>
<dbReference type="InterPro" id="IPR041577">
    <property type="entry name" value="RT_RNaseH_2"/>
</dbReference>
<comment type="caution">
    <text evidence="5">The sequence shown here is derived from an EMBL/GenBank/DDBJ whole genome shotgun (WGS) entry which is preliminary data.</text>
</comment>
<dbReference type="InterPro" id="IPR021109">
    <property type="entry name" value="Peptidase_aspartic_dom_sf"/>
</dbReference>
<evidence type="ECO:0000313" key="6">
    <source>
        <dbReference type="Proteomes" id="UP001151760"/>
    </source>
</evidence>
<reference evidence="5" key="1">
    <citation type="journal article" date="2022" name="Int. J. Mol. Sci.">
        <title>Draft Genome of Tanacetum Coccineum: Genomic Comparison of Closely Related Tanacetum-Family Plants.</title>
        <authorList>
            <person name="Yamashiro T."/>
            <person name="Shiraishi A."/>
            <person name="Nakayama K."/>
            <person name="Satake H."/>
        </authorList>
    </citation>
    <scope>NUCLEOTIDE SEQUENCE</scope>
</reference>
<evidence type="ECO:0000259" key="3">
    <source>
        <dbReference type="PROSITE" id="PS50158"/>
    </source>
</evidence>
<proteinExistence type="predicted"/>
<dbReference type="InterPro" id="IPR036397">
    <property type="entry name" value="RNaseH_sf"/>
</dbReference>
<feature type="domain" description="CCHC-type" evidence="3">
    <location>
        <begin position="484"/>
        <end position="498"/>
    </location>
</feature>
<keyword evidence="5" id="KW-0808">Transferase</keyword>
<dbReference type="SUPFAM" id="SSF53098">
    <property type="entry name" value="Ribonuclease H-like"/>
    <property type="match status" value="1"/>
</dbReference>
<dbReference type="Gene3D" id="3.30.70.270">
    <property type="match status" value="2"/>
</dbReference>
<keyword evidence="5" id="KW-0695">RNA-directed DNA polymerase</keyword>
<dbReference type="PANTHER" id="PTHR45835">
    <property type="entry name" value="YALI0A06105P"/>
    <property type="match status" value="1"/>
</dbReference>
<dbReference type="InterPro" id="IPR056924">
    <property type="entry name" value="SH3_Tf2-1"/>
</dbReference>
<dbReference type="InterPro" id="IPR001878">
    <property type="entry name" value="Znf_CCHC"/>
</dbReference>
<keyword evidence="6" id="KW-1185">Reference proteome</keyword>
<dbReference type="Gene3D" id="3.30.420.10">
    <property type="entry name" value="Ribonuclease H-like superfamily/Ribonuclease H"/>
    <property type="match status" value="1"/>
</dbReference>
<dbReference type="PROSITE" id="PS50994">
    <property type="entry name" value="INTEGRASE"/>
    <property type="match status" value="1"/>
</dbReference>
<name>A0ABQ5BHR7_9ASTR</name>
<accession>A0ABQ5BHR7</accession>
<dbReference type="Proteomes" id="UP001151760">
    <property type="component" value="Unassembled WGS sequence"/>
</dbReference>
<dbReference type="Gene3D" id="2.40.70.10">
    <property type="entry name" value="Acid Proteases"/>
    <property type="match status" value="1"/>
</dbReference>
<feature type="region of interest" description="Disordered" evidence="2">
    <location>
        <begin position="212"/>
        <end position="248"/>
    </location>
</feature>
<sequence>MNERCLAVLLNKLPSKEKDPGSFTILCDIGHLHINNALADLGASISLIPYTMYEKLGLGEPKPTRMSLELADRGSSGILTFTLEWFMKYSANVRRTVVELSHAPPNEYSPSPNDKKQWSLDVEFGWEVNSRKLQQNRSMKKEDMLQGLGEVNPTHAYYNGSCTSKDTKDPSWSTCFKTRSTQKTSLALEDLWKTLFMLYLYLIGTLGEDWGTGRQASRGGGRTRSRSGDQGNGRNDGQGGQGSEVNDGVDGVPNFSTIIAQQLRNLLPTIIAQVGDQGRGQGNGSVQDMSGCGDKQKVKYTAGSFVGKALTGWNSQIRTLGREVAVGMSWDNFKVLMKEDFCPSNEMQKLETELWNHTIVGAGHVASSFGNPGKQKDLEVRVWPCSIDPKDGGGNGTIQKVMQIAGTLTDEVFRNKSIKNKPNKRGNEGEPSKDRNGRDDNKRTRTGNAFTTTTNPIRREYTGTTPKCTACNYHHSPKTPCRTCFNCNHPGYFAKDCRVVPSNVNPINARNPTARACYECVVAVNGGQGHGNNGNQARGRAFKLGAEEARQDPNIMTDLRSEYHQLGVHEDDIPKTAFRTRYGHYEFTVMPFVLTNALATREEHEVHLGLVLELLKKEKLTPSEVHSFLGLAGYYRRFIQNFSKIAKPLTVLTQKSKTFIWGEEQENAFQTLKGKLCVARVLALLDGPEDFVVYFDASGLELGCLLMQRGLDEMIEHRSDGALYYLDRIWVPLNGDVKTLIMDEAHKSKYSVHPGADKMCLTCLRVKAEHQRPSGLLQQPEIPEWKREGIAIDFVTKLPRTSSGHDTIWVIVDRLTKFAHFLPMREDYKMDRLARLYLNEIISRHGVSISIIFDCDSRFTSRFCKSMQEILRTRLDMSTAYHPQTDGQSERIIQTLEDMLKACVLDFGGSWDVHFPLVEFSYSNSYHSSVRCASFEALYGRKCRSLIMWAEVGEGVVRFRKKGKLAPRFIGPFKIVDKVGTVAYRLRLHEELNGVHDTFHVSNLKKYLVDPTLQVPLDEIQVDAKLSFVEEPMEILEKEFKKLKRSRIAIVKVQWNLKRRPEFTWEREDQLKLKYPHLFSDDSS</sequence>
<feature type="region of interest" description="Disordered" evidence="2">
    <location>
        <begin position="412"/>
        <end position="451"/>
    </location>
</feature>
<evidence type="ECO:0000256" key="1">
    <source>
        <dbReference type="PROSITE-ProRule" id="PRU00047"/>
    </source>
</evidence>
<evidence type="ECO:0000259" key="4">
    <source>
        <dbReference type="PROSITE" id="PS50994"/>
    </source>
</evidence>
<dbReference type="Pfam" id="PF17919">
    <property type="entry name" value="RT_RNaseH_2"/>
    <property type="match status" value="1"/>
</dbReference>
<feature type="domain" description="Integrase catalytic" evidence="4">
    <location>
        <begin position="779"/>
        <end position="942"/>
    </location>
</feature>
<dbReference type="PROSITE" id="PS50158">
    <property type="entry name" value="ZF_CCHC"/>
    <property type="match status" value="1"/>
</dbReference>
<keyword evidence="1" id="KW-0863">Zinc-finger</keyword>
<evidence type="ECO:0000313" key="5">
    <source>
        <dbReference type="EMBL" id="GJT14380.1"/>
    </source>
</evidence>
<protein>
    <submittedName>
        <fullName evidence="5">Reverse transcriptase domain-containing protein</fullName>
    </submittedName>
</protein>
<gene>
    <name evidence="5" type="ORF">Tco_0861422</name>
</gene>
<dbReference type="EMBL" id="BQNB010013308">
    <property type="protein sequence ID" value="GJT14380.1"/>
    <property type="molecule type" value="Genomic_DNA"/>
</dbReference>
<evidence type="ECO:0000256" key="2">
    <source>
        <dbReference type="SAM" id="MobiDB-lite"/>
    </source>
</evidence>
<dbReference type="Gene3D" id="3.10.10.10">
    <property type="entry name" value="HIV Type 1 Reverse Transcriptase, subunit A, domain 1"/>
    <property type="match status" value="1"/>
</dbReference>
<dbReference type="Pfam" id="PF24626">
    <property type="entry name" value="SH3_Tf2-1"/>
    <property type="match status" value="1"/>
</dbReference>
<feature type="compositionally biased region" description="Basic and acidic residues" evidence="2">
    <location>
        <begin position="425"/>
        <end position="443"/>
    </location>
</feature>